<organism evidence="2 3">
    <name type="scientific">Plutella xylostella</name>
    <name type="common">Diamondback moth</name>
    <name type="synonym">Plutella maculipennis</name>
    <dbReference type="NCBI Taxonomy" id="51655"/>
    <lineage>
        <taxon>Eukaryota</taxon>
        <taxon>Metazoa</taxon>
        <taxon>Ecdysozoa</taxon>
        <taxon>Arthropoda</taxon>
        <taxon>Hexapoda</taxon>
        <taxon>Insecta</taxon>
        <taxon>Pterygota</taxon>
        <taxon>Neoptera</taxon>
        <taxon>Endopterygota</taxon>
        <taxon>Lepidoptera</taxon>
        <taxon>Glossata</taxon>
        <taxon>Ditrysia</taxon>
        <taxon>Yponomeutoidea</taxon>
        <taxon>Plutellidae</taxon>
        <taxon>Plutella</taxon>
    </lineage>
</organism>
<evidence type="ECO:0000256" key="1">
    <source>
        <dbReference type="SAM" id="MobiDB-lite"/>
    </source>
</evidence>
<comment type="caution">
    <text evidence="2">The sequence shown here is derived from an EMBL/GenBank/DDBJ whole genome shotgun (WGS) entry which is preliminary data.</text>
</comment>
<evidence type="ECO:0000313" key="3">
    <source>
        <dbReference type="Proteomes" id="UP000653454"/>
    </source>
</evidence>
<sequence length="26" mass="2620">MAGPPSTKAFGQSSPPAHIKADSHTV</sequence>
<gene>
    <name evidence="2" type="ORF">PLXY2_LOCUS12957</name>
</gene>
<reference evidence="2" key="1">
    <citation type="submission" date="2020-11" db="EMBL/GenBank/DDBJ databases">
        <authorList>
            <person name="Whiteford S."/>
        </authorList>
    </citation>
    <scope>NUCLEOTIDE SEQUENCE</scope>
</reference>
<dbReference type="EMBL" id="CAJHNJ030000083">
    <property type="protein sequence ID" value="CAG9134707.1"/>
    <property type="molecule type" value="Genomic_DNA"/>
</dbReference>
<protein>
    <submittedName>
        <fullName evidence="2">(diamondback moth) hypothetical protein</fullName>
    </submittedName>
</protein>
<dbReference type="Proteomes" id="UP000653454">
    <property type="component" value="Unassembled WGS sequence"/>
</dbReference>
<dbReference type="AlphaFoldDB" id="A0A8S4G5H1"/>
<accession>A0A8S4G5H1</accession>
<proteinExistence type="predicted"/>
<keyword evidence="3" id="KW-1185">Reference proteome</keyword>
<feature type="region of interest" description="Disordered" evidence="1">
    <location>
        <begin position="1"/>
        <end position="26"/>
    </location>
</feature>
<name>A0A8S4G5H1_PLUXY</name>
<evidence type="ECO:0000313" key="2">
    <source>
        <dbReference type="EMBL" id="CAG9134707.1"/>
    </source>
</evidence>